<protein>
    <submittedName>
        <fullName evidence="7">MATE efflux family protein</fullName>
    </submittedName>
</protein>
<accession>A0AAV3X4I5</accession>
<dbReference type="PANTHER" id="PTHR42893">
    <property type="entry name" value="PROTEIN DETOXIFICATION 44, CHLOROPLASTIC-RELATED"/>
    <property type="match status" value="1"/>
</dbReference>
<proteinExistence type="inferred from homology"/>
<organism evidence="7 8">
    <name type="scientific">Microseira wollei NIES-4236</name>
    <dbReference type="NCBI Taxonomy" id="2530354"/>
    <lineage>
        <taxon>Bacteria</taxon>
        <taxon>Bacillati</taxon>
        <taxon>Cyanobacteriota</taxon>
        <taxon>Cyanophyceae</taxon>
        <taxon>Oscillatoriophycideae</taxon>
        <taxon>Aerosakkonematales</taxon>
        <taxon>Aerosakkonemataceae</taxon>
        <taxon>Microseira</taxon>
    </lineage>
</organism>
<evidence type="ECO:0000313" key="7">
    <source>
        <dbReference type="EMBL" id="GET35501.1"/>
    </source>
</evidence>
<feature type="transmembrane region" description="Helical" evidence="6">
    <location>
        <begin position="20"/>
        <end position="39"/>
    </location>
</feature>
<comment type="subcellular location">
    <subcellularLocation>
        <location evidence="1">Membrane</location>
        <topology evidence="1">Multi-pass membrane protein</topology>
    </subcellularLocation>
</comment>
<name>A0AAV3X4I5_9CYAN</name>
<dbReference type="GO" id="GO:0015297">
    <property type="term" value="F:antiporter activity"/>
    <property type="evidence" value="ECO:0007669"/>
    <property type="project" value="InterPro"/>
</dbReference>
<comment type="similarity">
    <text evidence="2">Belongs to the multi antimicrobial extrusion (MATE) (TC 2.A.66.1) family.</text>
</comment>
<keyword evidence="4 6" id="KW-1133">Transmembrane helix</keyword>
<feature type="transmembrane region" description="Helical" evidence="6">
    <location>
        <begin position="270"/>
        <end position="287"/>
    </location>
</feature>
<feature type="transmembrane region" description="Helical" evidence="6">
    <location>
        <begin position="246"/>
        <end position="264"/>
    </location>
</feature>
<dbReference type="GO" id="GO:0042910">
    <property type="term" value="F:xenobiotic transmembrane transporter activity"/>
    <property type="evidence" value="ECO:0007669"/>
    <property type="project" value="InterPro"/>
</dbReference>
<evidence type="ECO:0000256" key="4">
    <source>
        <dbReference type="ARBA" id="ARBA00022989"/>
    </source>
</evidence>
<dbReference type="InterPro" id="IPR044644">
    <property type="entry name" value="DinF-like"/>
</dbReference>
<evidence type="ECO:0000256" key="3">
    <source>
        <dbReference type="ARBA" id="ARBA00022692"/>
    </source>
</evidence>
<dbReference type="RefSeq" id="WP_226573085.1">
    <property type="nucleotide sequence ID" value="NZ_BLAY01000002.1"/>
</dbReference>
<dbReference type="GO" id="GO:0005886">
    <property type="term" value="C:plasma membrane"/>
    <property type="evidence" value="ECO:0007669"/>
    <property type="project" value="TreeGrafter"/>
</dbReference>
<keyword evidence="8" id="KW-1185">Reference proteome</keyword>
<dbReference type="NCBIfam" id="TIGR00797">
    <property type="entry name" value="matE"/>
    <property type="match status" value="1"/>
</dbReference>
<gene>
    <name evidence="7" type="ORF">MiSe_02430</name>
</gene>
<dbReference type="Pfam" id="PF01554">
    <property type="entry name" value="MatE"/>
    <property type="match status" value="1"/>
</dbReference>
<dbReference type="Proteomes" id="UP001050975">
    <property type="component" value="Unassembled WGS sequence"/>
</dbReference>
<keyword evidence="3 6" id="KW-0812">Transmembrane</keyword>
<feature type="transmembrane region" description="Helical" evidence="6">
    <location>
        <begin position="167"/>
        <end position="192"/>
    </location>
</feature>
<dbReference type="PANTHER" id="PTHR42893:SF46">
    <property type="entry name" value="PROTEIN DETOXIFICATION 44, CHLOROPLASTIC"/>
    <property type="match status" value="1"/>
</dbReference>
<evidence type="ECO:0000256" key="5">
    <source>
        <dbReference type="ARBA" id="ARBA00023136"/>
    </source>
</evidence>
<feature type="transmembrane region" description="Helical" evidence="6">
    <location>
        <begin position="51"/>
        <end position="74"/>
    </location>
</feature>
<dbReference type="AlphaFoldDB" id="A0AAV3X4I5"/>
<evidence type="ECO:0000313" key="8">
    <source>
        <dbReference type="Proteomes" id="UP001050975"/>
    </source>
</evidence>
<evidence type="ECO:0000256" key="2">
    <source>
        <dbReference type="ARBA" id="ARBA00010199"/>
    </source>
</evidence>
<reference evidence="7" key="1">
    <citation type="submission" date="2019-10" db="EMBL/GenBank/DDBJ databases">
        <title>Draft genome sequece of Microseira wollei NIES-4236.</title>
        <authorList>
            <person name="Yamaguchi H."/>
            <person name="Suzuki S."/>
            <person name="Kawachi M."/>
        </authorList>
    </citation>
    <scope>NUCLEOTIDE SEQUENCE</scope>
    <source>
        <strain evidence="7">NIES-4236</strain>
    </source>
</reference>
<evidence type="ECO:0000256" key="6">
    <source>
        <dbReference type="SAM" id="Phobius"/>
    </source>
</evidence>
<sequence length="307" mass="33461">MLLNFVLIGWFTGREMNSLVLLMSVIGNGSNVLLDYLMIVKWGWESMGAGLATAVSQYLALVTGLVGVCLSIQWTKLAAPLQEVFDWVALKETVVLKTNILVRFLVLISTYAIFTNLSATMGTITLAENGLLLQIALLSQFTIQGVGMTTQTLTGNFQGKGSTEKMIPLLTISVITSLFIALFIAIGSVIFPEPVFGLLTNHAEVNEHISSYVIWLLPLLGLTAIAFMLEGYFIGLKEGAIIRNTVLLALAIGFTPLAATAWYLHNNHLLWMALVCYMTVMIVVLGSQLPKTLDSKNCHQMSNNSSP</sequence>
<dbReference type="EMBL" id="BLAY01000002">
    <property type="protein sequence ID" value="GET35501.1"/>
    <property type="molecule type" value="Genomic_DNA"/>
</dbReference>
<feature type="transmembrane region" description="Helical" evidence="6">
    <location>
        <begin position="212"/>
        <end position="234"/>
    </location>
</feature>
<comment type="caution">
    <text evidence="7">The sequence shown here is derived from an EMBL/GenBank/DDBJ whole genome shotgun (WGS) entry which is preliminary data.</text>
</comment>
<keyword evidence="5 6" id="KW-0472">Membrane</keyword>
<dbReference type="InterPro" id="IPR002528">
    <property type="entry name" value="MATE_fam"/>
</dbReference>
<evidence type="ECO:0000256" key="1">
    <source>
        <dbReference type="ARBA" id="ARBA00004141"/>
    </source>
</evidence>